<dbReference type="AlphaFoldDB" id="A0A375CCG0"/>
<organism evidence="1">
    <name type="scientific">Cupriavidus taiwanensis</name>
    <dbReference type="NCBI Taxonomy" id="164546"/>
    <lineage>
        <taxon>Bacteria</taxon>
        <taxon>Pseudomonadati</taxon>
        <taxon>Pseudomonadota</taxon>
        <taxon>Betaproteobacteria</taxon>
        <taxon>Burkholderiales</taxon>
        <taxon>Burkholderiaceae</taxon>
        <taxon>Cupriavidus</taxon>
    </lineage>
</organism>
<dbReference type="Proteomes" id="UP000256297">
    <property type="component" value="Chromosome CBM2589_a"/>
</dbReference>
<reference evidence="1" key="1">
    <citation type="submission" date="2018-01" db="EMBL/GenBank/DDBJ databases">
        <authorList>
            <person name="Clerissi C."/>
        </authorList>
    </citation>
    <scope>NUCLEOTIDE SEQUENCE</scope>
    <source>
        <strain evidence="1">Cupriavidus taiwanensis STM 3521</strain>
    </source>
</reference>
<protein>
    <recommendedName>
        <fullName evidence="2">DUF2917 domain-containing protein</fullName>
    </recommendedName>
</protein>
<name>A0A375CCG0_9BURK</name>
<dbReference type="EMBL" id="OFSP01000038">
    <property type="protein sequence ID" value="SOY67481.1"/>
    <property type="molecule type" value="Genomic_DNA"/>
</dbReference>
<accession>A0A375CCG0</accession>
<dbReference type="InterPro" id="IPR021317">
    <property type="entry name" value="DUF2917"/>
</dbReference>
<evidence type="ECO:0008006" key="2">
    <source>
        <dbReference type="Google" id="ProtNLM"/>
    </source>
</evidence>
<dbReference type="Pfam" id="PF11142">
    <property type="entry name" value="DUF2917"/>
    <property type="match status" value="1"/>
</dbReference>
<sequence>MSCTLSLEAECVGLRLQAGTELVCRGGTVWVTIEVPGRPSPDLLLARGERHRLHGDAEVFLAALHGAGPALCRIEAPPQPRGPGLKWLRGLAPWPFARLPGGSMPPRA</sequence>
<gene>
    <name evidence="1" type="ORF">CBM2589_A80176</name>
</gene>
<evidence type="ECO:0000313" key="1">
    <source>
        <dbReference type="EMBL" id="SOY67481.1"/>
    </source>
</evidence>
<proteinExistence type="predicted"/>
<comment type="caution">
    <text evidence="1">The sequence shown here is derived from an EMBL/GenBank/DDBJ whole genome shotgun (WGS) entry which is preliminary data.</text>
</comment>